<keyword evidence="2" id="KW-0732">Signal</keyword>
<dbReference type="OrthoDB" id="1723494at2"/>
<protein>
    <recommendedName>
        <fullName evidence="3">SLH domain-containing protein</fullName>
    </recommendedName>
</protein>
<gene>
    <name evidence="4" type="ORF">DX130_23130</name>
</gene>
<keyword evidence="5" id="KW-1185">Reference proteome</keyword>
<organism evidence="4 5">
    <name type="scientific">Paenibacillus paeoniae</name>
    <dbReference type="NCBI Taxonomy" id="2292705"/>
    <lineage>
        <taxon>Bacteria</taxon>
        <taxon>Bacillati</taxon>
        <taxon>Bacillota</taxon>
        <taxon>Bacilli</taxon>
        <taxon>Bacillales</taxon>
        <taxon>Paenibacillaceae</taxon>
        <taxon>Paenibacillus</taxon>
    </lineage>
</organism>
<dbReference type="Pfam" id="PF07554">
    <property type="entry name" value="FIVAR"/>
    <property type="match status" value="10"/>
</dbReference>
<evidence type="ECO:0000259" key="3">
    <source>
        <dbReference type="PROSITE" id="PS51272"/>
    </source>
</evidence>
<dbReference type="Pfam" id="PF13306">
    <property type="entry name" value="LRR_5"/>
    <property type="match status" value="1"/>
</dbReference>
<comment type="caution">
    <text evidence="4">The sequence shown here is derived from an EMBL/GenBank/DDBJ whole genome shotgun (WGS) entry which is preliminary data.</text>
</comment>
<dbReference type="Proteomes" id="UP000261905">
    <property type="component" value="Unassembled WGS sequence"/>
</dbReference>
<dbReference type="Gene3D" id="1.20.1270.90">
    <property type="entry name" value="AF1782-like"/>
    <property type="match status" value="11"/>
</dbReference>
<dbReference type="InterPro" id="IPR026906">
    <property type="entry name" value="LRR_5"/>
</dbReference>
<dbReference type="InterPro" id="IPR051465">
    <property type="entry name" value="Cell_Envelope_Struct_Comp"/>
</dbReference>
<evidence type="ECO:0000256" key="2">
    <source>
        <dbReference type="SAM" id="SignalP"/>
    </source>
</evidence>
<dbReference type="RefSeq" id="WP_116049420.1">
    <property type="nucleotide sequence ID" value="NZ_QUBQ01000006.1"/>
</dbReference>
<evidence type="ECO:0000256" key="1">
    <source>
        <dbReference type="SAM" id="Coils"/>
    </source>
</evidence>
<feature type="signal peptide" evidence="2">
    <location>
        <begin position="1"/>
        <end position="23"/>
    </location>
</feature>
<feature type="domain" description="SLH" evidence="3">
    <location>
        <begin position="1791"/>
        <end position="1851"/>
    </location>
</feature>
<sequence length="1851" mass="192238">MKNSVICLLIALFAFGTSFSQIRAVNAAENDFTFTVGSNGATVVSYGGTDLDVIIPATYEGTAVTEIGRSAFDTNGTGKPKIRSVVIPNSVKVIQTYGFRYTSLTSIDLPDSLLTIGASAFENNPLTTVVFPDSVTMVGNYSFYMNSLTSIKLSENLKTINGGAFDTNHLTKLVIPAGVTNVASSSFYNNRLTSVTVLGNATTFGTGVFAGNPGNLKIFGTANSPAAAYAANNGHAFVDGTGLFQALASAKSLLKSYPLGTGVGQVPANAYNDLSAAYDAAKLFIDGIENATVASDLADAATPLTSSIAAFNAQIVQAGNPAALGAAIAAAQQALTDHPQGVNVGQTSAGDRNALQNAIAAAQQIFNQASQYLQDELEAAVANLETAIDTFEDMIISSGDPTALAEAITSAKQALTDHPQGVNLGQTSVETRTALETAIGTAQQILDNASHYTQDQLDTAVNQLNSAVQVFKAAVLQPGNPTALGAAIVAAQQALTDHPEGINVGQTSAGTRTALETAIGTAQQILDNASQYTQNQLDTAVGQLNSSVQVFKSAVHQPGIPTALGAAIVTAQQALTDHPEGIDVGQTSAGTRTALETAIGTAQQILDNASQYTQDQLDTAVGQLNSSVQVFKSAVLQPGNPTALGAAIVAAQQALTDHSEGVNVGQTSAGTRTELETAIGTAQQILDNASNYTQEQLDIVVGQLNSAVQVFKGAVHQPGNSTALGAAIAAAKQAKTDHPQGVNVGQTSAETRTALETAIGTAQQILDNESNYTQDQLDIVVGQLNSSVQVFKAAVLQPGIPTALGAAITTAQQALTDHPQGVNVGQTSAETRTVLETAIGTAQQILDNASHYTQDQLDTAVGHLNSSVQVFKAAVLQPGISTSLVTAIATAKQALTDHPQGVNVGQTSAGTRTALETAIETAQQILDNASHYTQDQLDTAVNQLNSSVQVFKAAVLQPGIPTALGAAITAAQQALTDHPEGVNVGQTSAETRTALETAIGTAQQILDNASHYTQDQLDTAVNQLNSAVQVFKAAVLQPGIPTALGAVIVAAKQALTDHPQGVNVGQTSAETRTALETAIGIAQQILDNASHYTQDQLDTAVNQLNSAVQVFKAAVHQPGNPTALVAAITAAKQALTDHPEGVNVGQTSADDRAALQTAIDAAQAIADNAENQTQILLDEAAASLSNALAEFKAAWVELVLTASANDLYGTGDTLRFTVLYGYEVTVTGTPVVPIMVGDDSVTQTVYASYTGAQGTALTELAFEYEVSAGIADVDGIEVAAALVLPNGANIVRTSGGAAASLTYKAPDTSGIRIVAIPPDVTLTVAPNGLARKAISVTASVYGVAAGNALTELRWLSGSLSEADFAGGTEGTDILAARQFTITANGHYTVYARDEAGNEAVKAITITGITTPSSSNDGDQPITLETTVKINQSAGITVLVDPTDIEGVTRSDGTMIEQVILSERTRERVLELLKDAKEPFVSIEIADREQAVQTRFPADWIADMAKDYPNAIIEVRLNNSSFQLRVSAIDLTGLAERLDAKVSDLTVSIIQEQAGEDVRQEIDRIGISQGFVVFANVIDYKVTAEANGQTLEVRDFGGSYLIRTIKLDGEKTNRNLVAVQYIPANGTIVFVPAQLKTGPDGTTEAILNVPHNSLYTVVDVQARKFADLNGYWAKADVEHLASKLLVNGVAAGRFGPAGTITRAEFTALLVRGLGLSVRESESGARFADVPVSAWYASAVDAAVASGLVSGIGDGRFAPNDPITREQMAVLIGRALAFTGHGSGGNGQEGGRLAAFTDRDSISSWAKAAVIRASEVGIMKGNEDGRFAPTEYATRAQAAVMLKRFLQYVHFID</sequence>
<dbReference type="PANTHER" id="PTHR43308:SF5">
    <property type="entry name" value="S-LAYER PROTEIN _ PEPTIDOGLYCAN ENDO-BETA-N-ACETYLGLUCOSAMINIDASE"/>
    <property type="match status" value="1"/>
</dbReference>
<dbReference type="InterPro" id="IPR001119">
    <property type="entry name" value="SLH_dom"/>
</dbReference>
<dbReference type="EMBL" id="QUBQ01000006">
    <property type="protein sequence ID" value="REK71332.1"/>
    <property type="molecule type" value="Genomic_DNA"/>
</dbReference>
<feature type="domain" description="SLH" evidence="3">
    <location>
        <begin position="1659"/>
        <end position="1720"/>
    </location>
</feature>
<dbReference type="InterPro" id="IPR032675">
    <property type="entry name" value="LRR_dom_sf"/>
</dbReference>
<accession>A0A371P5Z7</accession>
<dbReference type="SUPFAM" id="SSF52058">
    <property type="entry name" value="L domain-like"/>
    <property type="match status" value="1"/>
</dbReference>
<evidence type="ECO:0000313" key="4">
    <source>
        <dbReference type="EMBL" id="REK71332.1"/>
    </source>
</evidence>
<evidence type="ECO:0000313" key="5">
    <source>
        <dbReference type="Proteomes" id="UP000261905"/>
    </source>
</evidence>
<reference evidence="4 5" key="1">
    <citation type="submission" date="2018-08" db="EMBL/GenBank/DDBJ databases">
        <title>Paenibacillus sp. M4BSY-1, whole genome shotgun sequence.</title>
        <authorList>
            <person name="Tuo L."/>
        </authorList>
    </citation>
    <scope>NUCLEOTIDE SEQUENCE [LARGE SCALE GENOMIC DNA]</scope>
    <source>
        <strain evidence="4 5">M4BSY-1</strain>
    </source>
</reference>
<dbReference type="Gene3D" id="3.80.10.10">
    <property type="entry name" value="Ribonuclease Inhibitor"/>
    <property type="match status" value="1"/>
</dbReference>
<feature type="coiled-coil region" evidence="1">
    <location>
        <begin position="1152"/>
        <end position="1179"/>
    </location>
</feature>
<proteinExistence type="predicted"/>
<dbReference type="PANTHER" id="PTHR43308">
    <property type="entry name" value="OUTER MEMBRANE PROTEIN ALPHA-RELATED"/>
    <property type="match status" value="1"/>
</dbReference>
<dbReference type="Pfam" id="PF00395">
    <property type="entry name" value="SLH"/>
    <property type="match status" value="3"/>
</dbReference>
<dbReference type="PROSITE" id="PS51272">
    <property type="entry name" value="SLH"/>
    <property type="match status" value="3"/>
</dbReference>
<keyword evidence="1" id="KW-0175">Coiled coil</keyword>
<name>A0A371P5Z7_9BACL</name>
<feature type="domain" description="SLH" evidence="3">
    <location>
        <begin position="1721"/>
        <end position="1784"/>
    </location>
</feature>
<feature type="chain" id="PRO_5039055482" description="SLH domain-containing protein" evidence="2">
    <location>
        <begin position="24"/>
        <end position="1851"/>
    </location>
</feature>